<dbReference type="PANTHER" id="PTHR30332">
    <property type="entry name" value="PROBABLE GENERAL SECRETION PATHWAY PROTEIN D"/>
    <property type="match status" value="1"/>
</dbReference>
<dbReference type="EMBL" id="SORI01000008">
    <property type="protein sequence ID" value="TDY60577.1"/>
    <property type="molecule type" value="Genomic_DNA"/>
</dbReference>
<accession>A0A4R8M977</accession>
<sequence length="580" mass="63742">MRTLSKIFILLVFALVGFGAFSADFPALAEEKPSYAHLPPVGGLMVRQLGSDSIIVELKGTSLPLPEVDTLGTDMVTFTLAGAYLPAVKWERDFGLPLVGLVRADQSGENVVFKMRVSSPMSLKGMEGKAPSNRYVLRLSTSGFVERENIQADLLKPQAPAAPVAGDPFTQTVPVTLDLRDVELRDVFRMLGAYANMNIVADPSVPNTLVTMTLKGVPLNEAMGYMMRMYGMSYAIMGKTIIVGTPDSIGRTTGKESTRQYRIAYADMKSVGGLVQGLAGVSKVVIDERLRTLYVSGRPEQFLEVERVLQQVDHPGRQVMLQARIIEVTDSGKEELETIIDAVYNQWWFNYSSAGAGTGYVYADQPANYNPKTGDNRPAPLAPITGDGLKNIASGNLTKLLDFGLRALVTKNKGKVLADPSIITIDGKKAVIKLVENYPYISERDEAGNPTWSEKEVGPILEFTPVVGRDKMVSIELKIETGEIIGTYRGQAGEQFPQTTNREVTTNIRVRDGEPFVVGGLYKDQEKIERHRVPLLSDIPLLGELFKYKSETRDKTEVAMIVIPYILEIPDTTVEKLVLK</sequence>
<dbReference type="Proteomes" id="UP000295066">
    <property type="component" value="Unassembled WGS sequence"/>
</dbReference>
<dbReference type="InterPro" id="IPR004846">
    <property type="entry name" value="T2SS/T3SS_dom"/>
</dbReference>
<keyword evidence="2" id="KW-0732">Signal</keyword>
<gene>
    <name evidence="8" type="ORF">C8D99_108126</name>
</gene>
<evidence type="ECO:0000256" key="4">
    <source>
        <dbReference type="RuleBase" id="RU004003"/>
    </source>
</evidence>
<dbReference type="AlphaFoldDB" id="A0A4R8M977"/>
<evidence type="ECO:0000259" key="6">
    <source>
        <dbReference type="Pfam" id="PF00263"/>
    </source>
</evidence>
<dbReference type="PANTHER" id="PTHR30332:SF24">
    <property type="entry name" value="SECRETIN GSPD-RELATED"/>
    <property type="match status" value="1"/>
</dbReference>
<dbReference type="GO" id="GO:0009306">
    <property type="term" value="P:protein secretion"/>
    <property type="evidence" value="ECO:0007669"/>
    <property type="project" value="InterPro"/>
</dbReference>
<evidence type="ECO:0000256" key="1">
    <source>
        <dbReference type="ARBA" id="ARBA00004370"/>
    </source>
</evidence>
<feature type="domain" description="NolW-like" evidence="7">
    <location>
        <begin position="258"/>
        <end position="318"/>
    </location>
</feature>
<evidence type="ECO:0000313" key="8">
    <source>
        <dbReference type="EMBL" id="TDY60577.1"/>
    </source>
</evidence>
<dbReference type="InterPro" id="IPR001775">
    <property type="entry name" value="GspD/PilQ"/>
</dbReference>
<dbReference type="GO" id="GO:0009279">
    <property type="term" value="C:cell outer membrane"/>
    <property type="evidence" value="ECO:0007669"/>
    <property type="project" value="UniProtKB-SubCell"/>
</dbReference>
<protein>
    <submittedName>
        <fullName evidence="8">Type IV pilus assembly protein PilQ</fullName>
    </submittedName>
</protein>
<dbReference type="InterPro" id="IPR050810">
    <property type="entry name" value="Bact_Secretion_Sys_Channel"/>
</dbReference>
<keyword evidence="9" id="KW-1185">Reference proteome</keyword>
<dbReference type="InterPro" id="IPR038591">
    <property type="entry name" value="NolW-like_sf"/>
</dbReference>
<evidence type="ECO:0000259" key="7">
    <source>
        <dbReference type="Pfam" id="PF03958"/>
    </source>
</evidence>
<comment type="similarity">
    <text evidence="4">Belongs to the bacterial secretin family.</text>
</comment>
<evidence type="ECO:0000313" key="9">
    <source>
        <dbReference type="Proteomes" id="UP000295066"/>
    </source>
</evidence>
<name>A0A4R8M977_9BACT</name>
<dbReference type="Gene3D" id="3.30.1370.120">
    <property type="match status" value="1"/>
</dbReference>
<feature type="domain" description="Type II/III secretion system secretin-like" evidence="6">
    <location>
        <begin position="407"/>
        <end position="567"/>
    </location>
</feature>
<dbReference type="PRINTS" id="PR00811">
    <property type="entry name" value="BCTERIALGSPD"/>
</dbReference>
<dbReference type="Gene3D" id="3.30.1370.130">
    <property type="match status" value="1"/>
</dbReference>
<dbReference type="OrthoDB" id="9779724at2"/>
<comment type="subcellular location">
    <subcellularLocation>
        <location evidence="5">Cell outer membrane</location>
    </subcellularLocation>
    <subcellularLocation>
        <location evidence="1">Membrane</location>
    </subcellularLocation>
</comment>
<dbReference type="InterPro" id="IPR005644">
    <property type="entry name" value="NolW-like"/>
</dbReference>
<evidence type="ECO:0000256" key="3">
    <source>
        <dbReference type="ARBA" id="ARBA00023136"/>
    </source>
</evidence>
<dbReference type="Pfam" id="PF03958">
    <property type="entry name" value="Secretin_N"/>
    <property type="match status" value="1"/>
</dbReference>
<keyword evidence="5" id="KW-0813">Transport</keyword>
<evidence type="ECO:0000256" key="2">
    <source>
        <dbReference type="ARBA" id="ARBA00022729"/>
    </source>
</evidence>
<keyword evidence="3" id="KW-0472">Membrane</keyword>
<reference evidence="8 9" key="1">
    <citation type="submission" date="2019-03" db="EMBL/GenBank/DDBJ databases">
        <title>Genomic Encyclopedia of Type Strains, Phase IV (KMG-IV): sequencing the most valuable type-strain genomes for metagenomic binning, comparative biology and taxonomic classification.</title>
        <authorList>
            <person name="Goeker M."/>
        </authorList>
    </citation>
    <scope>NUCLEOTIDE SEQUENCE [LARGE SCALE GENOMIC DNA]</scope>
    <source>
        <strain evidence="8 9">DSM 25964</strain>
    </source>
</reference>
<organism evidence="8 9">
    <name type="scientific">Aminivibrio pyruvatiphilus</name>
    <dbReference type="NCBI Taxonomy" id="1005740"/>
    <lineage>
        <taxon>Bacteria</taxon>
        <taxon>Thermotogati</taxon>
        <taxon>Synergistota</taxon>
        <taxon>Synergistia</taxon>
        <taxon>Synergistales</taxon>
        <taxon>Aminobacteriaceae</taxon>
        <taxon>Aminivibrio</taxon>
    </lineage>
</organism>
<dbReference type="Pfam" id="PF00263">
    <property type="entry name" value="Secretin"/>
    <property type="match status" value="1"/>
</dbReference>
<dbReference type="RefSeq" id="WP_133957594.1">
    <property type="nucleotide sequence ID" value="NZ_SORI01000008.1"/>
</dbReference>
<dbReference type="GO" id="GO:0015627">
    <property type="term" value="C:type II protein secretion system complex"/>
    <property type="evidence" value="ECO:0007669"/>
    <property type="project" value="TreeGrafter"/>
</dbReference>
<evidence type="ECO:0000256" key="5">
    <source>
        <dbReference type="RuleBase" id="RU004004"/>
    </source>
</evidence>
<proteinExistence type="inferred from homology"/>
<comment type="caution">
    <text evidence="8">The sequence shown here is derived from an EMBL/GenBank/DDBJ whole genome shotgun (WGS) entry which is preliminary data.</text>
</comment>